<dbReference type="OrthoDB" id="9757728at2"/>
<accession>A0A098S7Q2</accession>
<reference evidence="3 4" key="1">
    <citation type="journal article" date="2014" name="Int. J. Syst. Evol. Microbiol.">
        <title>Phaeodactylibacter xiamenensis gen. nov., sp. nov., a member of the family Saprospiraceae isolated from the marine alga Phaeodactylum tricornutum.</title>
        <authorList>
            <person name="Chen Z.Jr."/>
            <person name="Lei X."/>
            <person name="Lai Q."/>
            <person name="Li Y."/>
            <person name="Zhang B."/>
            <person name="Zhang J."/>
            <person name="Zhang H."/>
            <person name="Yang L."/>
            <person name="Zheng W."/>
            <person name="Tian Y."/>
            <person name="Yu Z."/>
            <person name="Xu H.Jr."/>
            <person name="Zheng T."/>
        </authorList>
    </citation>
    <scope>NUCLEOTIDE SEQUENCE [LARGE SCALE GENOMIC DNA]</scope>
    <source>
        <strain evidence="3 4">KD52</strain>
    </source>
</reference>
<organism evidence="3 4">
    <name type="scientific">Phaeodactylibacter xiamenensis</name>
    <dbReference type="NCBI Taxonomy" id="1524460"/>
    <lineage>
        <taxon>Bacteria</taxon>
        <taxon>Pseudomonadati</taxon>
        <taxon>Bacteroidota</taxon>
        <taxon>Saprospiria</taxon>
        <taxon>Saprospirales</taxon>
        <taxon>Haliscomenobacteraceae</taxon>
        <taxon>Phaeodactylibacter</taxon>
    </lineage>
</organism>
<name>A0A098S7Q2_9BACT</name>
<feature type="coiled-coil region" evidence="1">
    <location>
        <begin position="1154"/>
        <end position="1181"/>
    </location>
</feature>
<evidence type="ECO:0000313" key="4">
    <source>
        <dbReference type="Proteomes" id="UP000029736"/>
    </source>
</evidence>
<dbReference type="STRING" id="1524460.IX84_09845"/>
<keyword evidence="1" id="KW-0175">Coiled coil</keyword>
<comment type="caution">
    <text evidence="3">The sequence shown here is derived from an EMBL/GenBank/DDBJ whole genome shotgun (WGS) entry which is preliminary data.</text>
</comment>
<keyword evidence="4" id="KW-1185">Reference proteome</keyword>
<evidence type="ECO:0000313" key="3">
    <source>
        <dbReference type="EMBL" id="KGE88125.1"/>
    </source>
</evidence>
<feature type="region of interest" description="Disordered" evidence="2">
    <location>
        <begin position="285"/>
        <end position="320"/>
    </location>
</feature>
<gene>
    <name evidence="3" type="ORF">IX84_09845</name>
</gene>
<feature type="compositionally biased region" description="Basic and acidic residues" evidence="2">
    <location>
        <begin position="297"/>
        <end position="314"/>
    </location>
</feature>
<sequence>MPETNADQLNNALSALNGAIPIALFPVKVQTRFATQPMVDALGNGPVPAPDPAAAPVELWVRIYPDDIFVHTHEDRLTEDERSAAGDYWAALWAAAGQTDRQDQQAGAWRSLSEDYGPIRARYILRETRPVGGLDAEGFPQSAPQLPDLETTEESWANAPRTYLLPDRFVVSIEQAGAHRHYQGAPIDKTEDGALRLGLDPGSPDEFEDTPEGRQVPEDLKWMTDFPKAVEVGMALRIPLGSWGAEDQIDRLTVLGWKGGAAPASGTAVLGRLLENHRYKVGGMDLAGVGTPTNNTRESDSTLAPEDRDSDVPVRDGSTGSDAEQLALALGLPVDTFAGLDNSGLSSIADARKVHELLFDVTLGQALEFWQPSLSAATRSQIRQHFVSWVSGRGHLPALQIDDQPYGILPALSWSALNSNHAHPEGSLLRQLWDHILWPLHRWYSAQLDQVAHIERGVSPRQAQLQLLSVLQLHPTSVAYRQRFALRPEVAGDEALRNLFLIPEGDARADREGDSISAQLSTNGMPGVENTEKLLFETQARPLLWETGDDGRLIEATDEDPLLGMEGGMIPPLPDSDQNYLQWLAEHGPDTALPDGAPPTAILYHLLKRRLQLPSSSQPGAASPQALLNEIKDWSAPYLRRMVQEHLDCCTYRLDAWLSSYAAFRLQEIRQENAEGIYIGAWGYLEHLKPEQRAVQPEYIPAPSLRHATTAAVLRSGYQNNRSSGTGDNLFAVGLSSGRMKNALFLLEGVRNGQDLSALLGYQLERAMQEFRSGGVPTLAPFIQDLREKYRFEVIPVIGENQGSAPDTEEDFSQRVIDAVALVEDETEGWRSVVSAAVVADMEPIVTGLAEQLDSVKDLLAAEGVYQLVDGQADRAKAALDAMTDGEQPTRPEIVDQPKSSVPLTFRIGVLLQDRPFVTGGGPLSPRAVVSPKLNRWLKDQLPDLSFIKVRVRWQSGVDSDGNPVFEAMTMPLRNITIEPIDLVYMMHLQRENPDTSELQYRIERVVRRQRSLPLTSRIQILEQDRTGFDPSDYTLFAVEPLAAGLGKLLMETRSLRPEDFLRANDESVEAAGQFWEPEFLRRQLRNVALEWEDMDTTLANALDTAQELANSISGNGTHPQLEQRLRSIREDTFFYAGLGWVKAVPPAIDRLDKLTLEQEIRRCRNILEDARKRMAQAIDTWQEGSTQLLSAMLRQPPPGQDTAGEVALLETLTELLFGRFYRIYPDFRLPAAAQLQQSMTDPELKSSADDFAIERWLQTQAPLRSKMDLYFRCQMLTGLFGGTKEGDGMSLLQLPLREGKPGPWVGQEYGSFIPHGDTMAMTLELQEDFSFSNGTFSGLLIDDWQELIPDPEVNAGIALQYDQPDTEPPNAVLLAMTPRRGAAWDWPVLQNTVLDNLHLAKLRGVDPDILKNSFLDQFLPLVLGEVSITEEGGERAYGGLLFGAPPGEQRIVEAPPTEVTDDDLAGLDLGNTIE</sequence>
<evidence type="ECO:0000256" key="2">
    <source>
        <dbReference type="SAM" id="MobiDB-lite"/>
    </source>
</evidence>
<proteinExistence type="predicted"/>
<evidence type="ECO:0000256" key="1">
    <source>
        <dbReference type="SAM" id="Coils"/>
    </source>
</evidence>
<protein>
    <submittedName>
        <fullName evidence="3">Uncharacterized protein</fullName>
    </submittedName>
</protein>
<dbReference type="RefSeq" id="WP_044219313.1">
    <property type="nucleotide sequence ID" value="NZ_JBKAGJ010000028.1"/>
</dbReference>
<dbReference type="Proteomes" id="UP000029736">
    <property type="component" value="Unassembled WGS sequence"/>
</dbReference>
<dbReference type="EMBL" id="JPOS01000020">
    <property type="protein sequence ID" value="KGE88125.1"/>
    <property type="molecule type" value="Genomic_DNA"/>
</dbReference>